<reference evidence="2" key="1">
    <citation type="submission" date="2021-02" db="EMBL/GenBank/DDBJ databases">
        <authorList>
            <person name="Nowell W R."/>
        </authorList>
    </citation>
    <scope>NUCLEOTIDE SEQUENCE</scope>
</reference>
<evidence type="ECO:0000313" key="2">
    <source>
        <dbReference type="EMBL" id="CAF3575418.1"/>
    </source>
</evidence>
<dbReference type="SUPFAM" id="SSF53597">
    <property type="entry name" value="Dihydrofolate reductase-like"/>
    <property type="match status" value="1"/>
</dbReference>
<dbReference type="InterPro" id="IPR028011">
    <property type="entry name" value="DUF4476"/>
</dbReference>
<dbReference type="InterPro" id="IPR050765">
    <property type="entry name" value="Riboflavin_Biosynth_HTPR"/>
</dbReference>
<proteinExistence type="predicted"/>
<name>A0A818LD37_9BILA</name>
<protein>
    <recommendedName>
        <fullName evidence="1">DUF4476 domain-containing protein</fullName>
    </recommendedName>
</protein>
<accession>A0A818LD37</accession>
<evidence type="ECO:0000259" key="1">
    <source>
        <dbReference type="Pfam" id="PF14771"/>
    </source>
</evidence>
<evidence type="ECO:0000313" key="3">
    <source>
        <dbReference type="Proteomes" id="UP000663872"/>
    </source>
</evidence>
<sequence>MRKVILYTAVSIGGFIAREDGNIDWLSTFDDGTNDDHDYKLFYENIDVTLMGNKTYQQVLTFPVPFPYPDKKNYVFSHEKQKSNEFVEFVNDDIYEFINHLKKQPGKDIWLVGGAQLNQLLLSFGLIDEIIMTIIPIALGKMNSTNFNHLLEAVKKTAFEDDKVDLIETTIRSNRIISSSQVVQLMKLIPFDDGKLAVAKTAYRYAYDQGSYPSVVSGALIFSDAKEELNKYIRQH</sequence>
<dbReference type="Proteomes" id="UP000663872">
    <property type="component" value="Unassembled WGS sequence"/>
</dbReference>
<dbReference type="Pfam" id="PF14771">
    <property type="entry name" value="DUF4476"/>
    <property type="match status" value="1"/>
</dbReference>
<dbReference type="GO" id="GO:0008703">
    <property type="term" value="F:5-amino-6-(5-phosphoribosylamino)uracil reductase activity"/>
    <property type="evidence" value="ECO:0007669"/>
    <property type="project" value="InterPro"/>
</dbReference>
<dbReference type="EMBL" id="CAJNYT010003555">
    <property type="protein sequence ID" value="CAF3575418.1"/>
    <property type="molecule type" value="Genomic_DNA"/>
</dbReference>
<dbReference type="AlphaFoldDB" id="A0A818LD37"/>
<dbReference type="InterPro" id="IPR024072">
    <property type="entry name" value="DHFR-like_dom_sf"/>
</dbReference>
<dbReference type="PANTHER" id="PTHR38011:SF11">
    <property type="entry name" value="2,5-DIAMINO-6-RIBOSYLAMINO-4(3H)-PYRIMIDINONE 5'-PHOSPHATE REDUCTASE"/>
    <property type="match status" value="1"/>
</dbReference>
<dbReference type="GO" id="GO:0009231">
    <property type="term" value="P:riboflavin biosynthetic process"/>
    <property type="evidence" value="ECO:0007669"/>
    <property type="project" value="InterPro"/>
</dbReference>
<gene>
    <name evidence="2" type="ORF">GRG538_LOCUS21441</name>
</gene>
<dbReference type="PANTHER" id="PTHR38011">
    <property type="entry name" value="DIHYDROFOLATE REDUCTASE FAMILY PROTEIN (AFU_ORTHOLOGUE AFUA_8G06820)"/>
    <property type="match status" value="1"/>
</dbReference>
<comment type="caution">
    <text evidence="2">The sequence shown here is derived from an EMBL/GenBank/DDBJ whole genome shotgun (WGS) entry which is preliminary data.</text>
</comment>
<organism evidence="2 3">
    <name type="scientific">Rotaria socialis</name>
    <dbReference type="NCBI Taxonomy" id="392032"/>
    <lineage>
        <taxon>Eukaryota</taxon>
        <taxon>Metazoa</taxon>
        <taxon>Spiralia</taxon>
        <taxon>Gnathifera</taxon>
        <taxon>Rotifera</taxon>
        <taxon>Eurotatoria</taxon>
        <taxon>Bdelloidea</taxon>
        <taxon>Philodinida</taxon>
        <taxon>Philodinidae</taxon>
        <taxon>Rotaria</taxon>
    </lineage>
</organism>
<dbReference type="Gene3D" id="3.40.430.10">
    <property type="entry name" value="Dihydrofolate Reductase, subunit A"/>
    <property type="match status" value="1"/>
</dbReference>
<feature type="domain" description="DUF4476" evidence="1">
    <location>
        <begin position="141"/>
        <end position="233"/>
    </location>
</feature>